<name>A0AA38H2P6_9TREE</name>
<proteinExistence type="predicted"/>
<evidence type="ECO:0000256" key="1">
    <source>
        <dbReference type="SAM" id="Coils"/>
    </source>
</evidence>
<feature type="coiled-coil region" evidence="1">
    <location>
        <begin position="262"/>
        <end position="307"/>
    </location>
</feature>
<reference evidence="2" key="1">
    <citation type="journal article" date="2022" name="G3 (Bethesda)">
        <title>High quality genome of the basidiomycete yeast Dioszegia hungarica PDD-24b-2 isolated from cloud water.</title>
        <authorList>
            <person name="Jarrige D."/>
            <person name="Haridas S."/>
            <person name="Bleykasten-Grosshans C."/>
            <person name="Joly M."/>
            <person name="Nadalig T."/>
            <person name="Sancelme M."/>
            <person name="Vuilleumier S."/>
            <person name="Grigoriev I.V."/>
            <person name="Amato P."/>
            <person name="Bringel F."/>
        </authorList>
    </citation>
    <scope>NUCLEOTIDE SEQUENCE</scope>
    <source>
        <strain evidence="2">PDD-24b-2</strain>
    </source>
</reference>
<dbReference type="Proteomes" id="UP001164286">
    <property type="component" value="Unassembled WGS sequence"/>
</dbReference>
<dbReference type="EMBL" id="JAKWFO010000012">
    <property type="protein sequence ID" value="KAI9633098.1"/>
    <property type="molecule type" value="Genomic_DNA"/>
</dbReference>
<accession>A0AA38H2P6</accession>
<evidence type="ECO:0000313" key="3">
    <source>
        <dbReference type="Proteomes" id="UP001164286"/>
    </source>
</evidence>
<dbReference type="GeneID" id="77727141"/>
<gene>
    <name evidence="2" type="ORF">MKK02DRAFT_29890</name>
</gene>
<organism evidence="2 3">
    <name type="scientific">Dioszegia hungarica</name>
    <dbReference type="NCBI Taxonomy" id="4972"/>
    <lineage>
        <taxon>Eukaryota</taxon>
        <taxon>Fungi</taxon>
        <taxon>Dikarya</taxon>
        <taxon>Basidiomycota</taxon>
        <taxon>Agaricomycotina</taxon>
        <taxon>Tremellomycetes</taxon>
        <taxon>Tremellales</taxon>
        <taxon>Bulleribasidiaceae</taxon>
        <taxon>Dioszegia</taxon>
    </lineage>
</organism>
<evidence type="ECO:0000313" key="2">
    <source>
        <dbReference type="EMBL" id="KAI9633098.1"/>
    </source>
</evidence>
<dbReference type="AlphaFoldDB" id="A0AA38H2P6"/>
<comment type="caution">
    <text evidence="2">The sequence shown here is derived from an EMBL/GenBank/DDBJ whole genome shotgun (WGS) entry which is preliminary data.</text>
</comment>
<protein>
    <submittedName>
        <fullName evidence="2">Uncharacterized protein</fullName>
    </submittedName>
</protein>
<keyword evidence="3" id="KW-1185">Reference proteome</keyword>
<dbReference type="RefSeq" id="XP_052942875.1">
    <property type="nucleotide sequence ID" value="XM_053087936.1"/>
</dbReference>
<keyword evidence="1" id="KW-0175">Coiled coil</keyword>
<sequence length="342" mass="37316">MLVSAAVSQGFTQSKFSVGLGVNGRRREDRKERERWIDLGRGVAVWQGTCTSVSGASRATRSYSSTAQSRRAVQGIICIGNIDGVNRTLGLTIAAHTHSSRAYGGSKVKCAARSASGSRGKGYLGERASQDRGLACKEDCTKKDFRISCGQRLDRGVQTVIHHPLIILTSTLIPHIRSSITAKLIAPAQSSRPSLYPITFTNRIKSDAADMNPSEHLHVLKTAITAASTAEQQGTDAGTVYRAALEAFATYVSQIAEDDAKVAQSIESAEEHNQELERLLAESETEIQGLRKRVDELEGERTVCESQRASTRASTWPGGTFLQWLLRPRVESTHSRTEMDER</sequence>